<dbReference type="Gene3D" id="3.30.1540.10">
    <property type="entry name" value="formyl-coa transferase, domain 3"/>
    <property type="match status" value="1"/>
</dbReference>
<evidence type="ECO:0000313" key="1">
    <source>
        <dbReference type="EMBL" id="GID15737.1"/>
    </source>
</evidence>
<protein>
    <recommendedName>
        <fullName evidence="3">CoA-transferase family III</fullName>
    </recommendedName>
</protein>
<keyword evidence="2" id="KW-1185">Reference proteome</keyword>
<dbReference type="Gene3D" id="3.40.50.10540">
    <property type="entry name" value="Crotonobetainyl-coa:carnitine coa-transferase, domain 1"/>
    <property type="match status" value="2"/>
</dbReference>
<name>A0A8J3JC58_9ACTN</name>
<organism evidence="1 2">
    <name type="scientific">Actinocatenispora rupis</name>
    <dbReference type="NCBI Taxonomy" id="519421"/>
    <lineage>
        <taxon>Bacteria</taxon>
        <taxon>Bacillati</taxon>
        <taxon>Actinomycetota</taxon>
        <taxon>Actinomycetes</taxon>
        <taxon>Micromonosporales</taxon>
        <taxon>Micromonosporaceae</taxon>
        <taxon>Actinocatenispora</taxon>
    </lineage>
</organism>
<dbReference type="SUPFAM" id="SSF89796">
    <property type="entry name" value="CoA-transferase family III (CaiB/BaiF)"/>
    <property type="match status" value="2"/>
</dbReference>
<dbReference type="GO" id="GO:0003824">
    <property type="term" value="F:catalytic activity"/>
    <property type="evidence" value="ECO:0007669"/>
    <property type="project" value="InterPro"/>
</dbReference>
<dbReference type="PANTHER" id="PTHR48228">
    <property type="entry name" value="SUCCINYL-COA--D-CITRAMALATE COA-TRANSFERASE"/>
    <property type="match status" value="1"/>
</dbReference>
<evidence type="ECO:0000313" key="2">
    <source>
        <dbReference type="Proteomes" id="UP000612808"/>
    </source>
</evidence>
<dbReference type="InterPro" id="IPR044855">
    <property type="entry name" value="CoA-Trfase_III_dom3_sf"/>
</dbReference>
<dbReference type="InterPro" id="IPR003673">
    <property type="entry name" value="CoA-Trfase_fam_III"/>
</dbReference>
<sequence length="502" mass="51414">MRGPTATSTRPATVAATVAAGHLRALGAADTGYDIGWAGPVDLPLDDEASVQAACGLAAVHGRRYGRPEPLRVPYASVLAGVLAAQGALAAQLDRRRGGPARRVATSVAQAALLAVGQHLASATTADDGAPPAGTGGPPFVSADGVRFEIESLYAEGWARFWSRLGADTGAVRRGWPPFQGRFATATCPLPAALHDTTRRHPYEEVRAAGADAGVTVVAVRTGPAGTGEVPWRFAELGAAVPTPPPAAGDAPLHGFVVVEATRRVQGPLAGHLLRLLGADVVRVEPPGGDPMRGVPPMAGDVSARFLALNRGKRVVAADLGHAAGRAELRELVAGADVFLHNWAPGRAARWGLDADDLAAVRPGLVFAYASGWGAAPGADPPVGTDYVVQASSGLAARLGPDDATPTPSLYTVTDTLGALVCVEAVLAALLHRLRTGYGRRVDTSLLSAAGVLLAAPRTAPAAPRVPVCTDLAELAGDPRFADALTYDGCALVRAPWRFTPA</sequence>
<dbReference type="Proteomes" id="UP000612808">
    <property type="component" value="Unassembled WGS sequence"/>
</dbReference>
<gene>
    <name evidence="1" type="ORF">Aru02nite_66260</name>
</gene>
<comment type="caution">
    <text evidence="1">The sequence shown here is derived from an EMBL/GenBank/DDBJ whole genome shotgun (WGS) entry which is preliminary data.</text>
</comment>
<accession>A0A8J3JC58</accession>
<dbReference type="AlphaFoldDB" id="A0A8J3JC58"/>
<dbReference type="EMBL" id="BOMB01000047">
    <property type="protein sequence ID" value="GID15737.1"/>
    <property type="molecule type" value="Genomic_DNA"/>
</dbReference>
<evidence type="ECO:0008006" key="3">
    <source>
        <dbReference type="Google" id="ProtNLM"/>
    </source>
</evidence>
<dbReference type="Pfam" id="PF02515">
    <property type="entry name" value="CoA_transf_3"/>
    <property type="match status" value="2"/>
</dbReference>
<dbReference type="RefSeq" id="WP_203664154.1">
    <property type="nucleotide sequence ID" value="NZ_BAAAZM010000025.1"/>
</dbReference>
<reference evidence="1" key="1">
    <citation type="submission" date="2021-01" db="EMBL/GenBank/DDBJ databases">
        <title>Whole genome shotgun sequence of Actinocatenispora rupis NBRC 107355.</title>
        <authorList>
            <person name="Komaki H."/>
            <person name="Tamura T."/>
        </authorList>
    </citation>
    <scope>NUCLEOTIDE SEQUENCE</scope>
    <source>
        <strain evidence="1">NBRC 107355</strain>
    </source>
</reference>
<dbReference type="InterPro" id="IPR050509">
    <property type="entry name" value="CoA-transferase_III"/>
</dbReference>
<proteinExistence type="predicted"/>
<dbReference type="InterPro" id="IPR023606">
    <property type="entry name" value="CoA-Trfase_III_dom_1_sf"/>
</dbReference>
<dbReference type="PANTHER" id="PTHR48228:SF5">
    <property type="entry name" value="ALPHA-METHYLACYL-COA RACEMASE"/>
    <property type="match status" value="1"/>
</dbReference>